<feature type="transmembrane region" description="Helical" evidence="1">
    <location>
        <begin position="129"/>
        <end position="151"/>
    </location>
</feature>
<evidence type="ECO:0000256" key="1">
    <source>
        <dbReference type="SAM" id="Phobius"/>
    </source>
</evidence>
<feature type="transmembrane region" description="Helical" evidence="1">
    <location>
        <begin position="89"/>
        <end position="109"/>
    </location>
</feature>
<name>A0A158QP13_HAEPC</name>
<dbReference type="EMBL" id="UZAF01017630">
    <property type="protein sequence ID" value="VDO43490.1"/>
    <property type="molecule type" value="Genomic_DNA"/>
</dbReference>
<evidence type="ECO:0000313" key="2">
    <source>
        <dbReference type="EMBL" id="VDO43490.1"/>
    </source>
</evidence>
<protein>
    <submittedName>
        <fullName evidence="4">Transmembrane protein</fullName>
    </submittedName>
</protein>
<keyword evidence="3" id="KW-1185">Reference proteome</keyword>
<keyword evidence="1" id="KW-1133">Transmembrane helix</keyword>
<sequence length="171" mass="19268">MGDTCILPTEGAQQQRFTKKSYLKIEGKIMDLLDTLPLVHYGLATFENFDTLIASTWPDILSLTYITTCFCFIAYLLSHRRRFVVSMVYLYVFAVFLLSSTLLATFLYLSPPEQALSKGFVLSFGDLRHWVNAVVYSILLPQLGFGGMVFIGSQNVFFNDLVMFGTSIAIV</sequence>
<reference evidence="4" key="1">
    <citation type="submission" date="2016-04" db="UniProtKB">
        <authorList>
            <consortium name="WormBaseParasite"/>
        </authorList>
    </citation>
    <scope>IDENTIFICATION</scope>
</reference>
<evidence type="ECO:0000313" key="4">
    <source>
        <dbReference type="WBParaSite" id="HPLM_0001167801-mRNA-1"/>
    </source>
</evidence>
<dbReference type="WBParaSite" id="HPLM_0001167801-mRNA-1">
    <property type="protein sequence ID" value="HPLM_0001167801-mRNA-1"/>
    <property type="gene ID" value="HPLM_0001167801"/>
</dbReference>
<keyword evidence="1" id="KW-0472">Membrane</keyword>
<organism evidence="4">
    <name type="scientific">Haemonchus placei</name>
    <name type="common">Barber's pole worm</name>
    <dbReference type="NCBI Taxonomy" id="6290"/>
    <lineage>
        <taxon>Eukaryota</taxon>
        <taxon>Metazoa</taxon>
        <taxon>Ecdysozoa</taxon>
        <taxon>Nematoda</taxon>
        <taxon>Chromadorea</taxon>
        <taxon>Rhabditida</taxon>
        <taxon>Rhabditina</taxon>
        <taxon>Rhabditomorpha</taxon>
        <taxon>Strongyloidea</taxon>
        <taxon>Trichostrongylidae</taxon>
        <taxon>Haemonchus</taxon>
    </lineage>
</organism>
<gene>
    <name evidence="2" type="ORF">HPLM_LOCUS11670</name>
</gene>
<dbReference type="InterPro" id="IPR037272">
    <property type="entry name" value="SNS_sf"/>
</dbReference>
<evidence type="ECO:0000313" key="3">
    <source>
        <dbReference type="Proteomes" id="UP000268014"/>
    </source>
</evidence>
<dbReference type="OrthoDB" id="5877301at2759"/>
<dbReference type="Proteomes" id="UP000268014">
    <property type="component" value="Unassembled WGS sequence"/>
</dbReference>
<proteinExistence type="predicted"/>
<accession>A0A158QP13</accession>
<reference evidence="2 3" key="2">
    <citation type="submission" date="2018-11" db="EMBL/GenBank/DDBJ databases">
        <authorList>
            <consortium name="Pathogen Informatics"/>
        </authorList>
    </citation>
    <scope>NUCLEOTIDE SEQUENCE [LARGE SCALE GENOMIC DNA]</scope>
    <source>
        <strain evidence="2 3">MHpl1</strain>
    </source>
</reference>
<feature type="transmembrane region" description="Helical" evidence="1">
    <location>
        <begin position="60"/>
        <end position="77"/>
    </location>
</feature>
<keyword evidence="1" id="KW-0812">Transmembrane</keyword>
<dbReference type="SUPFAM" id="SSF161070">
    <property type="entry name" value="SNF-like"/>
    <property type="match status" value="1"/>
</dbReference>
<dbReference type="AlphaFoldDB" id="A0A158QP13"/>